<feature type="transmembrane region" description="Helical" evidence="12">
    <location>
        <begin position="1084"/>
        <end position="1108"/>
    </location>
</feature>
<organism evidence="16">
    <name type="scientific">Ascaris suum</name>
    <name type="common">Pig roundworm</name>
    <name type="synonym">Ascaris lumbricoides</name>
    <dbReference type="NCBI Taxonomy" id="6253"/>
    <lineage>
        <taxon>Eukaryota</taxon>
        <taxon>Metazoa</taxon>
        <taxon>Ecdysozoa</taxon>
        <taxon>Nematoda</taxon>
        <taxon>Chromadorea</taxon>
        <taxon>Rhabditida</taxon>
        <taxon>Spirurina</taxon>
        <taxon>Ascaridomorpha</taxon>
        <taxon>Ascaridoidea</taxon>
        <taxon>Ascarididae</taxon>
        <taxon>Ascaris</taxon>
    </lineage>
</organism>
<evidence type="ECO:0000256" key="4">
    <source>
        <dbReference type="ARBA" id="ARBA00022553"/>
    </source>
</evidence>
<dbReference type="Gene3D" id="3.30.70.270">
    <property type="match status" value="1"/>
</dbReference>
<dbReference type="EMBL" id="JI163863">
    <property type="protein sequence ID" value="ADY39832.1"/>
    <property type="molecule type" value="mRNA"/>
</dbReference>
<dbReference type="PRINTS" id="PR00918">
    <property type="entry name" value="CALICVIRUSNS"/>
</dbReference>
<dbReference type="CDD" id="cd00205">
    <property type="entry name" value="rhv_like"/>
    <property type="match status" value="2"/>
</dbReference>
<dbReference type="PROSITE" id="PS51874">
    <property type="entry name" value="PCV_3C_PRO"/>
    <property type="match status" value="1"/>
</dbReference>
<dbReference type="Pfam" id="PF00680">
    <property type="entry name" value="RdRP_1"/>
    <property type="match status" value="1"/>
</dbReference>
<keyword evidence="12" id="KW-1133">Transmembrane helix</keyword>
<protein>
    <recommendedName>
        <fullName evidence="2">Genome polyprotein</fullName>
    </recommendedName>
</protein>
<dbReference type="Gene3D" id="2.40.10.10">
    <property type="entry name" value="Trypsin-like serine proteases"/>
    <property type="match status" value="1"/>
</dbReference>
<keyword evidence="10" id="KW-1035">Host cytoplasm</keyword>
<keyword evidence="8" id="KW-0788">Thiol protease</keyword>
<dbReference type="InterPro" id="IPR043504">
    <property type="entry name" value="Peptidase_S1_PA_chymotrypsin"/>
</dbReference>
<evidence type="ECO:0000256" key="1">
    <source>
        <dbReference type="ARBA" id="ARBA00004192"/>
    </source>
</evidence>
<keyword evidence="9" id="KW-0547">Nucleotide-binding</keyword>
<evidence type="ECO:0000256" key="8">
    <source>
        <dbReference type="ARBA" id="ARBA00022807"/>
    </source>
</evidence>
<evidence type="ECO:0000256" key="6">
    <source>
        <dbReference type="ARBA" id="ARBA00022801"/>
    </source>
</evidence>
<keyword evidence="3" id="KW-0191">Covalent protein-RNA linkage</keyword>
<dbReference type="GO" id="GO:0004197">
    <property type="term" value="F:cysteine-type endopeptidase activity"/>
    <property type="evidence" value="ECO:0007669"/>
    <property type="project" value="InterPro"/>
</dbReference>
<dbReference type="InterPro" id="IPR043128">
    <property type="entry name" value="Rev_trsase/Diguanyl_cyclase"/>
</dbReference>
<feature type="domain" description="RdRp catalytic" evidence="13">
    <location>
        <begin position="2048"/>
        <end position="2171"/>
    </location>
</feature>
<keyword evidence="5" id="KW-0645">Protease</keyword>
<keyword evidence="12" id="KW-0472">Membrane</keyword>
<dbReference type="GO" id="GO:0003723">
    <property type="term" value="F:RNA binding"/>
    <property type="evidence" value="ECO:0007669"/>
    <property type="project" value="InterPro"/>
</dbReference>
<dbReference type="SUPFAM" id="SSF50494">
    <property type="entry name" value="Trypsin-like serine proteases"/>
    <property type="match status" value="1"/>
</dbReference>
<dbReference type="SUPFAM" id="SSF52540">
    <property type="entry name" value="P-loop containing nucleoside triphosphate hydrolases"/>
    <property type="match status" value="1"/>
</dbReference>
<feature type="region of interest" description="Disordered" evidence="11">
    <location>
        <begin position="2854"/>
        <end position="2878"/>
    </location>
</feature>
<dbReference type="InterPro" id="IPR001205">
    <property type="entry name" value="RNA-dir_pol_C"/>
</dbReference>
<dbReference type="InterPro" id="IPR001676">
    <property type="entry name" value="Picornavirus_capsid"/>
</dbReference>
<evidence type="ECO:0000256" key="2">
    <source>
        <dbReference type="ARBA" id="ARBA00020107"/>
    </source>
</evidence>
<proteinExistence type="evidence at transcript level"/>
<comment type="subcellular location">
    <subcellularLocation>
        <location evidence="1">Host cytoplasm</location>
    </subcellularLocation>
</comment>
<dbReference type="InterPro" id="IPR027417">
    <property type="entry name" value="P-loop_NTPase"/>
</dbReference>
<dbReference type="InterPro" id="IPR029053">
    <property type="entry name" value="Viral_coat"/>
</dbReference>
<dbReference type="InterPro" id="IPR014759">
    <property type="entry name" value="Helicase_SF3_ssRNA_vir"/>
</dbReference>
<evidence type="ECO:0000256" key="10">
    <source>
        <dbReference type="ARBA" id="ARBA00023200"/>
    </source>
</evidence>
<evidence type="ECO:0000256" key="11">
    <source>
        <dbReference type="SAM" id="MobiDB-lite"/>
    </source>
</evidence>
<dbReference type="InterPro" id="IPR033703">
    <property type="entry name" value="Rhv-like"/>
</dbReference>
<evidence type="ECO:0000256" key="7">
    <source>
        <dbReference type="ARBA" id="ARBA00022806"/>
    </source>
</evidence>
<feature type="compositionally biased region" description="Basic residues" evidence="11">
    <location>
        <begin position="593"/>
        <end position="607"/>
    </location>
</feature>
<dbReference type="SUPFAM" id="SSF88633">
    <property type="entry name" value="Positive stranded ssRNA viruses"/>
    <property type="match status" value="2"/>
</dbReference>
<evidence type="ECO:0000259" key="13">
    <source>
        <dbReference type="PROSITE" id="PS50507"/>
    </source>
</evidence>
<accession>F1KPM8</accession>
<dbReference type="GO" id="GO:0006508">
    <property type="term" value="P:proteolysis"/>
    <property type="evidence" value="ECO:0007669"/>
    <property type="project" value="UniProtKB-KW"/>
</dbReference>
<keyword evidence="12" id="KW-0812">Transmembrane</keyword>
<dbReference type="GO" id="GO:0039694">
    <property type="term" value="P:viral RNA genome replication"/>
    <property type="evidence" value="ECO:0007669"/>
    <property type="project" value="InterPro"/>
</dbReference>
<keyword evidence="9" id="KW-0067">ATP-binding</keyword>
<keyword evidence="7" id="KW-0347">Helicase</keyword>
<evidence type="ECO:0000256" key="5">
    <source>
        <dbReference type="ARBA" id="ARBA00022670"/>
    </source>
</evidence>
<dbReference type="InterPro" id="IPR044067">
    <property type="entry name" value="PCV_3C_PRO"/>
</dbReference>
<evidence type="ECO:0000256" key="9">
    <source>
        <dbReference type="ARBA" id="ARBA00022840"/>
    </source>
</evidence>
<dbReference type="InterPro" id="IPR009003">
    <property type="entry name" value="Peptidase_S1_PA"/>
</dbReference>
<dbReference type="Pfam" id="PF00910">
    <property type="entry name" value="RNA_helicase"/>
    <property type="match status" value="1"/>
</dbReference>
<dbReference type="GO" id="GO:0005524">
    <property type="term" value="F:ATP binding"/>
    <property type="evidence" value="ECO:0007669"/>
    <property type="project" value="UniProtKB-KW"/>
</dbReference>
<evidence type="ECO:0000256" key="3">
    <source>
        <dbReference type="ARBA" id="ARBA00022520"/>
    </source>
</evidence>
<feature type="region of interest" description="Disordered" evidence="11">
    <location>
        <begin position="1"/>
        <end position="33"/>
    </location>
</feature>
<evidence type="ECO:0000259" key="15">
    <source>
        <dbReference type="PROSITE" id="PS51874"/>
    </source>
</evidence>
<dbReference type="GO" id="GO:0030430">
    <property type="term" value="C:host cell cytoplasm"/>
    <property type="evidence" value="ECO:0007669"/>
    <property type="project" value="UniProtKB-SubCell"/>
</dbReference>
<dbReference type="PROSITE" id="PS50507">
    <property type="entry name" value="RDRP_SSRNA_POS"/>
    <property type="match status" value="1"/>
</dbReference>
<dbReference type="InterPro" id="IPR004004">
    <property type="entry name" value="Helic/Pol/Pept_Calicivir-typ"/>
</dbReference>
<dbReference type="Pfam" id="PF00073">
    <property type="entry name" value="Rhv"/>
    <property type="match status" value="1"/>
</dbReference>
<reference evidence="16" key="1">
    <citation type="journal article" date="2011" name="Genome Res.">
        <title>Deep small RNA sequencing from the nematode Ascaris reveals conservation, functional diversification, and novel developmental profiles.</title>
        <authorList>
            <person name="Wang J."/>
            <person name="Czech B."/>
            <person name="Crunk A."/>
            <person name="Wallace A."/>
            <person name="Mitreva M."/>
            <person name="Hannon G.J."/>
            <person name="Davis R.E."/>
        </authorList>
    </citation>
    <scope>NUCLEOTIDE SEQUENCE</scope>
</reference>
<dbReference type="InterPro" id="IPR043502">
    <property type="entry name" value="DNA/RNA_pol_sf"/>
</dbReference>
<sequence length="3122" mass="350135">MNTPEGKENSPGNTGVESVPAALPSARPSNVELSDTAAPPDLVIMDFGYGRFFDWIIACTTISPDMKHDYKYLRGFLEGTASQRVDEVLAMEKMSDSNSVWSYIQARTYMRGLHLVQNRRLKLFINYLTFLIPGLDWLSFVRTFEDPLRLIMDEWDYQKHLGTKKMCPSCKRGATGHYTYMERVIREASMHVHAVGNEPNLEWCDEYDCVTPSFVNPQVEDGFQPEEEEMWHEEEPGESALDVVVENGKAMDVDVVNETAGECGIPNEFGNEQPIFGSYEKGFDPRECGLIPGQPCNTSDVRFVNPDTGLVWLPGERESWYGLSCEVPTVNESDLNDVVDAPIPKTLDEQLSEGLAKGATQVFEVDYTEYFTNHGRKVLRMPPPPTYELLDHDLSTRENFAIDKRNRQAERQWLLDCERVLKLVPDFDIIGDKLYHYKKNMPTKSYKPEFEQDYDDLGLKIVKEPVTWEEALNLLRQDKYDPDRYEIVRDKPVSDLVSDDVLESNSVNIREVMQDYEDYMRQRQEILDQRLQDAADNERMMQEQEKEWSSHEEVDSQHKLKLSDVIQVRHGQHEVNHSTEGGDSESSSDQHNSKKSRRRRRKNHKRRGDKDMIPEFDKLKAAVNKDMNDRWFGDDDEPPQCCAIVNDPDSLFEVACPPKGESEDVEQEPRVPISNESVYIKDASRKYPKRVALTSYDEAVSHAIFVEPTLSWLEYRDLQASPANVICEGVAIPGMINKVVLNPLAVICTDQPYHPTSRFNTPRESLMCIKKILAWSGDSPYEGDQPDLELAQGEFLWQIEWAKRMMNCPRFSFVAQIQRRCAYAHAHVYECYESHAMSSLKCESHGWAHARDWLDYTLQIITVYYNMEPSISRHYLLAVLGTPILLGLLESQPPSLAKRIDWIRGYLGSQYVAQGLKFQAQGPGVVSSVLAPFQVMKEWTVTSYATAKEAIKRAVNCIVDMALGLISPVATAKNYFKDLIISVVDDLFTRMFDSIVPTVMWLEEHNRCVLATIEVIVLLVLVQLGLIEWRTAEIIVGATTVSSLWTSVFEGQAPDNPLLAAMTIITGVYYFLRPMQIADIRDRLCNLSLVLTTAGIAASTVNLIYFLIPEGLRLALKYTFGGSAAIAAEKVGIWRSKVVALNKLSGTNDVLISKEYYDTVKKTLNEGLELLRDAPQSERSNVITMMPPLMRLDHILWSYQEAKRDRPLPFVLHLSGKPGVGKTLLVHSILTHLGYSPSDVYFRPVSSEFWDGYNGQKVVVYDEFLVGAQMAERIGTEYLQLASTAHFQVPAASVENPLVGIKGTYSHPEMVITICNHVYPVVTTISDEALHRRRALVVNFDFSKDAKKAAGNTVDLKQYKSEEFPKAPWVECRIYPPQLDGTAQKVAGSKGMSFEVFLGYLTESFDQHVQVVKKLLTSQMIAADTTTPSEILHRTLAEMEGVPSGPVNIFGYFAQCMGFGRRSGYRGQGPQEDRLTIMSLKDPLLNSDVLTEYLNEWGRRPGEFTLHDMVMESRGGESRWKRFVRGLTITSVVVGLYLLARAIYTRFSGQNDTMVFIPEGSGEPRRKKRKAKDKRYKWETIDSGSEGPIIHAEIIFSRECGSQRMTVLPVKERYVCGYLHAFMGVPRNGPTLSVTLVYGGRHYNANIVWRNVVVDRDNDLVVLELENPQIPQFPSIMNKLVSEDDLEFITELPVMVSLVRGGNVYPAMTTAVKAENRSYVVDETSVTLDVAFIYQAETQPGDCGSMLTVRSGPYVGKIIGIHVAGRHDSSGPSYGMASVLTREGLSAALSRPTPIIPSDDDFTSQAVEVTDLDKGQEVFLPRTSRLQPSAIAKYLKYETKQPAILDPLDKRNKSRVDPVDVFISRLCPQLPPADEDLLADVEAAMVHKYSCVKEVVPWRQLSLEEAIMGLPGYLPSINFDSSVGVPLCYRVKRGKRELVSVSAMELKMDPGVGEAVCSFLKSFTADKEEAHWLAFLKDELVSESKIVDVRTRVIYCGDLIAMIAFRMLFGSLIANFNACNVVAPHAIGLNPYSYDMDVIHQYLTEVGTKFVAGDYKDYDNRQHPQFRDLAFRVLKVLALKIENTTAACFDRFAKYHRQGYVQIGSKLIRQAAGNFSGSLLTTILNCLINEAYVRYAFGRACPGRSFDASVRMKCLGDDHVICVRDGVDFGFSVIKERLAELGQIYTSDTKEQMAPEFRRFEDITFLGSTPVMYKGRWVGAIVPDILKKMVMWTRDENKSLEVVARIAIEYASLVPGDFYEEFAIQVNDALQSAGFSPIEIRPRRVVATEIANRTCTSGLSFFGQGLVIYDAILGRSSIVPSTGSFCAQGPPTLKNRVGTVLTTLDPSKEVEVKTARTDSEQKAGATDHLSLEQCAGSSIQRKTIEWTTGDAPGTVLYKCSVPFGLLSQDTQDSIQNMPFERFVYWKGDVELTVQINGNPFQQGLLFVYFYPLNVAGDRLPQVSWPSIEHVTLQPGVMNSSTFRIPYRFPSPVMLIQKTNMNDVQEYDLGTVCIGVMSRLRCVENESVTVTLYVRYPNSSFHNPRPRVSTDQVFRAQGSSQSTLTNNYVYDIKDVAGTLGISSSNADTGQHVSGSLGLEMPLDNPPLASGSIPMAPTFSGMSRSMGLEPTVPLALNPIEADRYHKGLFDPKEQTVQFLLSRPFLAKSIEWNVNQSAGQKLWTMDFNSLLGGQFDGKTQIGTCAAVLNMFHYWRADLHIRFHVIKTSYHTGRVRLTVAYDCEKPTAAESTSYFNKVFDFTELDEGEMTIPYMATTEFRRTLDNHRDRLPNYRETYGVATLTLFVVNPLKLLTTTVPNTVDILVYCWLENAVVSVPRALVPIRSMYHTTSLSASLKGTKSDDEGFRAQGPFPEVREEPSQPDRLSIGKKFEYRVANVLDLARRMIPLDIANALDSASFSTISSVIGGVPPNACALRVFPASLIGVFYAGWAGTLRYRIFMPGTQAIYHQVLFVPVPMWVSRSRPFPIADVSAVAFAPSAIVHSTTSPLATATLIGAYGGILAPNEMLAPMSTFKDWIDVSVPFRSTFSFLLMPLTTANGDISESFTETFPGSLAFGYSLQKFRIFQSVGDDFDFGIYRPPLDLCFLDLSTLPVPTPTTSVAGLIL</sequence>
<evidence type="ECO:0000256" key="12">
    <source>
        <dbReference type="SAM" id="Phobius"/>
    </source>
</evidence>
<feature type="region of interest" description="Disordered" evidence="11">
    <location>
        <begin position="572"/>
        <end position="614"/>
    </location>
</feature>
<keyword evidence="6" id="KW-0378">Hydrolase</keyword>
<feature type="domain" description="SF3 helicase" evidence="14">
    <location>
        <begin position="1189"/>
        <end position="1355"/>
    </location>
</feature>
<dbReference type="GO" id="GO:0005198">
    <property type="term" value="F:structural molecule activity"/>
    <property type="evidence" value="ECO:0007669"/>
    <property type="project" value="InterPro"/>
</dbReference>
<feature type="transmembrane region" description="Helical" evidence="12">
    <location>
        <begin position="1056"/>
        <end position="1072"/>
    </location>
</feature>
<keyword evidence="4" id="KW-0597">Phosphoprotein</keyword>
<feature type="domain" description="Peptidase C3" evidence="15">
    <location>
        <begin position="1579"/>
        <end position="1785"/>
    </location>
</feature>
<dbReference type="GO" id="GO:0003968">
    <property type="term" value="F:RNA-directed RNA polymerase activity"/>
    <property type="evidence" value="ECO:0007669"/>
    <property type="project" value="InterPro"/>
</dbReference>
<dbReference type="PROSITE" id="PS51218">
    <property type="entry name" value="SF3_HELICASE_2"/>
    <property type="match status" value="1"/>
</dbReference>
<dbReference type="InterPro" id="IPR000605">
    <property type="entry name" value="Helicase_SF3_ssDNA/RNA_vir"/>
</dbReference>
<feature type="region of interest" description="Disordered" evidence="11">
    <location>
        <begin position="538"/>
        <end position="557"/>
    </location>
</feature>
<dbReference type="SUPFAM" id="SSF56672">
    <property type="entry name" value="DNA/RNA polymerases"/>
    <property type="match status" value="1"/>
</dbReference>
<dbReference type="CDD" id="cd23169">
    <property type="entry name" value="ps-ssRNAv-Picornavirales"/>
    <property type="match status" value="1"/>
</dbReference>
<evidence type="ECO:0000313" key="16">
    <source>
        <dbReference type="EMBL" id="ADY39832.1"/>
    </source>
</evidence>
<name>F1KPM8_ASCSU</name>
<evidence type="ECO:0000259" key="14">
    <source>
        <dbReference type="PROSITE" id="PS51218"/>
    </source>
</evidence>
<dbReference type="GO" id="GO:0003724">
    <property type="term" value="F:RNA helicase activity"/>
    <property type="evidence" value="ECO:0007669"/>
    <property type="project" value="InterPro"/>
</dbReference>
<dbReference type="GO" id="GO:0006351">
    <property type="term" value="P:DNA-templated transcription"/>
    <property type="evidence" value="ECO:0007669"/>
    <property type="project" value="InterPro"/>
</dbReference>
<dbReference type="Gene3D" id="2.60.120.20">
    <property type="match status" value="3"/>
</dbReference>
<dbReference type="InterPro" id="IPR007094">
    <property type="entry name" value="RNA-dir_pol_PSvirus"/>
</dbReference>